<keyword evidence="2" id="KW-1185">Reference proteome</keyword>
<organism evidence="1 2">
    <name type="scientific">Rhododendron simsii</name>
    <name type="common">Sims's rhododendron</name>
    <dbReference type="NCBI Taxonomy" id="118357"/>
    <lineage>
        <taxon>Eukaryota</taxon>
        <taxon>Viridiplantae</taxon>
        <taxon>Streptophyta</taxon>
        <taxon>Embryophyta</taxon>
        <taxon>Tracheophyta</taxon>
        <taxon>Spermatophyta</taxon>
        <taxon>Magnoliopsida</taxon>
        <taxon>eudicotyledons</taxon>
        <taxon>Gunneridae</taxon>
        <taxon>Pentapetalae</taxon>
        <taxon>asterids</taxon>
        <taxon>Ericales</taxon>
        <taxon>Ericaceae</taxon>
        <taxon>Ericoideae</taxon>
        <taxon>Rhodoreae</taxon>
        <taxon>Rhododendron</taxon>
    </lineage>
</organism>
<dbReference type="EMBL" id="WJXA01000008">
    <property type="protein sequence ID" value="KAF7135291.1"/>
    <property type="molecule type" value="Genomic_DNA"/>
</dbReference>
<evidence type="ECO:0008006" key="3">
    <source>
        <dbReference type="Google" id="ProtNLM"/>
    </source>
</evidence>
<dbReference type="OrthoDB" id="66620at2759"/>
<evidence type="ECO:0000313" key="1">
    <source>
        <dbReference type="EMBL" id="KAF7135291.1"/>
    </source>
</evidence>
<name>A0A834LDV2_RHOSS</name>
<dbReference type="PANTHER" id="PTHR48040">
    <property type="entry name" value="PLEIOTROPIC DRUG RESISTANCE PROTEIN 1-LIKE ISOFORM X1"/>
    <property type="match status" value="1"/>
</dbReference>
<gene>
    <name evidence="1" type="ORF">RHSIM_Rhsim08G0132700</name>
</gene>
<comment type="caution">
    <text evidence="1">The sequence shown here is derived from an EMBL/GenBank/DDBJ whole genome shotgun (WGS) entry which is preliminary data.</text>
</comment>
<dbReference type="AlphaFoldDB" id="A0A834LDV2"/>
<reference evidence="1" key="1">
    <citation type="submission" date="2019-11" db="EMBL/GenBank/DDBJ databases">
        <authorList>
            <person name="Liu Y."/>
            <person name="Hou J."/>
            <person name="Li T.-Q."/>
            <person name="Guan C.-H."/>
            <person name="Wu X."/>
            <person name="Wu H.-Z."/>
            <person name="Ling F."/>
            <person name="Zhang R."/>
            <person name="Shi X.-G."/>
            <person name="Ren J.-P."/>
            <person name="Chen E.-F."/>
            <person name="Sun J.-M."/>
        </authorList>
    </citation>
    <scope>NUCLEOTIDE SEQUENCE</scope>
    <source>
        <strain evidence="1">Adult_tree_wgs_1</strain>
        <tissue evidence="1">Leaves</tissue>
    </source>
</reference>
<accession>A0A834LDV2</accession>
<evidence type="ECO:0000313" key="2">
    <source>
        <dbReference type="Proteomes" id="UP000626092"/>
    </source>
</evidence>
<dbReference type="PANTHER" id="PTHR48040:SF18">
    <property type="entry name" value="PLEIOTROPIC DRUG RESISTANCE PROTEIN 3-LIKE ISOFORM X1"/>
    <property type="match status" value="1"/>
</dbReference>
<dbReference type="InterPro" id="IPR027417">
    <property type="entry name" value="P-loop_NTPase"/>
</dbReference>
<protein>
    <recommendedName>
        <fullName evidence="3">ABC transporter family G domain-containing protein</fullName>
    </recommendedName>
</protein>
<proteinExistence type="predicted"/>
<sequence length="138" mass="14983">MQKFVAQLMEVIELDGIKDSLVEIPRQSGLSTEQHKRLTNAAELVFNPSIMFMDEAISGLHAKASAIVMGTVMNKVTTGRTTVCTIHQPSIDIFEAFDPKGLGRNASFDLFSSLSKGNGNWNPDALGNGERDGVDTIE</sequence>
<dbReference type="SUPFAM" id="SSF52540">
    <property type="entry name" value="P-loop containing nucleoside triphosphate hydrolases"/>
    <property type="match status" value="1"/>
</dbReference>
<dbReference type="Gene3D" id="3.40.50.300">
    <property type="entry name" value="P-loop containing nucleotide triphosphate hydrolases"/>
    <property type="match status" value="1"/>
</dbReference>
<dbReference type="Proteomes" id="UP000626092">
    <property type="component" value="Unassembled WGS sequence"/>
</dbReference>